<dbReference type="EMBL" id="BMJC01000001">
    <property type="protein sequence ID" value="GGA90037.1"/>
    <property type="molecule type" value="Genomic_DNA"/>
</dbReference>
<reference evidence="1" key="1">
    <citation type="journal article" date="2014" name="Int. J. Syst. Evol. Microbiol.">
        <title>Complete genome sequence of Corynebacterium casei LMG S-19264T (=DSM 44701T), isolated from a smear-ripened cheese.</title>
        <authorList>
            <consortium name="US DOE Joint Genome Institute (JGI-PGF)"/>
            <person name="Walter F."/>
            <person name="Albersmeier A."/>
            <person name="Kalinowski J."/>
            <person name="Ruckert C."/>
        </authorList>
    </citation>
    <scope>NUCLEOTIDE SEQUENCE</scope>
    <source>
        <strain evidence="1">CGMCC 1.15448</strain>
    </source>
</reference>
<sequence length="185" mass="21107">MQSHYSRIGKTYRAALRSIKGFKKDASGPAALANTAWLFASSCLWNSTPFSTKEIDAAKEKIKEYLSQSKDSRKAFLAFCQRIVLAQVLFAGYMDRLPLPSVWLDRRNKSGFAITKSGYEQIKTVRESLPQYFRELRALAEAVLEFSEEPTGKNYHYWKGYFSDRQVPGALEAFQVFAANFLFTI</sequence>
<dbReference type="AlphaFoldDB" id="A0A8J2XS89"/>
<comment type="caution">
    <text evidence="1">The sequence shown here is derived from an EMBL/GenBank/DDBJ whole genome shotgun (WGS) entry which is preliminary data.</text>
</comment>
<gene>
    <name evidence="1" type="ORF">GCM10011511_11600</name>
</gene>
<organism evidence="1 2">
    <name type="scientific">Puia dinghuensis</name>
    <dbReference type="NCBI Taxonomy" id="1792502"/>
    <lineage>
        <taxon>Bacteria</taxon>
        <taxon>Pseudomonadati</taxon>
        <taxon>Bacteroidota</taxon>
        <taxon>Chitinophagia</taxon>
        <taxon>Chitinophagales</taxon>
        <taxon>Chitinophagaceae</taxon>
        <taxon>Puia</taxon>
    </lineage>
</organism>
<dbReference type="Proteomes" id="UP000607559">
    <property type="component" value="Unassembled WGS sequence"/>
</dbReference>
<reference evidence="1" key="2">
    <citation type="submission" date="2020-09" db="EMBL/GenBank/DDBJ databases">
        <authorList>
            <person name="Sun Q."/>
            <person name="Zhou Y."/>
        </authorList>
    </citation>
    <scope>NUCLEOTIDE SEQUENCE</scope>
    <source>
        <strain evidence="1">CGMCC 1.15448</strain>
    </source>
</reference>
<keyword evidence="2" id="KW-1185">Reference proteome</keyword>
<dbReference type="RefSeq" id="WP_188929441.1">
    <property type="nucleotide sequence ID" value="NZ_BMJC01000001.1"/>
</dbReference>
<evidence type="ECO:0000313" key="2">
    <source>
        <dbReference type="Proteomes" id="UP000607559"/>
    </source>
</evidence>
<proteinExistence type="predicted"/>
<evidence type="ECO:0000313" key="1">
    <source>
        <dbReference type="EMBL" id="GGA90037.1"/>
    </source>
</evidence>
<accession>A0A8J2XS89</accession>
<name>A0A8J2XS89_9BACT</name>
<protein>
    <submittedName>
        <fullName evidence="1">Uncharacterized protein</fullName>
    </submittedName>
</protein>